<comment type="caution">
    <text evidence="5">The sequence shown here is derived from an EMBL/GenBank/DDBJ whole genome shotgun (WGS) entry which is preliminary data.</text>
</comment>
<dbReference type="InterPro" id="IPR016024">
    <property type="entry name" value="ARM-type_fold"/>
</dbReference>
<evidence type="ECO:0000259" key="3">
    <source>
        <dbReference type="Pfam" id="PF16206"/>
    </source>
</evidence>
<protein>
    <submittedName>
        <fullName evidence="5">Mon2</fullName>
    </submittedName>
</protein>
<evidence type="ECO:0000256" key="1">
    <source>
        <dbReference type="ARBA" id="ARBA00008144"/>
    </source>
</evidence>
<feature type="compositionally biased region" description="Polar residues" evidence="2">
    <location>
        <begin position="126"/>
        <end position="138"/>
    </location>
</feature>
<proteinExistence type="inferred from homology"/>
<dbReference type="PANTHER" id="PTHR10663">
    <property type="entry name" value="GUANYL-NUCLEOTIDE EXCHANGE FACTOR"/>
    <property type="match status" value="1"/>
</dbReference>
<comment type="similarity">
    <text evidence="1">Belongs to the MON2 family.</text>
</comment>
<accession>A0AAW2ZF04</accession>
<keyword evidence="6" id="KW-1185">Reference proteome</keyword>
<feature type="domain" description="Mon2 C-terminal" evidence="3">
    <location>
        <begin position="663"/>
        <end position="843"/>
    </location>
</feature>
<dbReference type="SUPFAM" id="SSF48371">
    <property type="entry name" value="ARM repeat"/>
    <property type="match status" value="1"/>
</dbReference>
<feature type="region of interest" description="Disordered" evidence="2">
    <location>
        <begin position="1087"/>
        <end position="1108"/>
    </location>
</feature>
<dbReference type="PANTHER" id="PTHR10663:SF333">
    <property type="entry name" value="PROTEIN MON2 HOMOLOG"/>
    <property type="match status" value="1"/>
</dbReference>
<dbReference type="Pfam" id="PF16213">
    <property type="entry name" value="DCB"/>
    <property type="match status" value="1"/>
</dbReference>
<dbReference type="Proteomes" id="UP001431209">
    <property type="component" value="Unassembled WGS sequence"/>
</dbReference>
<feature type="region of interest" description="Disordered" evidence="2">
    <location>
        <begin position="118"/>
        <end position="138"/>
    </location>
</feature>
<name>A0AAW2ZF04_9EUKA</name>
<dbReference type="InterPro" id="IPR032629">
    <property type="entry name" value="DCB_dom"/>
</dbReference>
<gene>
    <name evidence="5" type="ORF">AKO1_001090</name>
</gene>
<dbReference type="InterPro" id="IPR032817">
    <property type="entry name" value="Mon2_C"/>
</dbReference>
<reference evidence="5 6" key="1">
    <citation type="submission" date="2024-03" db="EMBL/GenBank/DDBJ databases">
        <title>The Acrasis kona genome and developmental transcriptomes reveal deep origins of eukaryotic multicellular pathways.</title>
        <authorList>
            <person name="Sheikh S."/>
            <person name="Fu C.-J."/>
            <person name="Brown M.W."/>
            <person name="Baldauf S.L."/>
        </authorList>
    </citation>
    <scope>NUCLEOTIDE SEQUENCE [LARGE SCALE GENOMIC DNA]</scope>
    <source>
        <strain evidence="5 6">ATCC MYA-3509</strain>
    </source>
</reference>
<organism evidence="5 6">
    <name type="scientific">Acrasis kona</name>
    <dbReference type="NCBI Taxonomy" id="1008807"/>
    <lineage>
        <taxon>Eukaryota</taxon>
        <taxon>Discoba</taxon>
        <taxon>Heterolobosea</taxon>
        <taxon>Tetramitia</taxon>
        <taxon>Eutetramitia</taxon>
        <taxon>Acrasidae</taxon>
        <taxon>Acrasis</taxon>
    </lineage>
</organism>
<sequence>MSLIRVLQSELRTLSVEAGRKYPIIKEAADRGIRQLRSIQEKCGEDNASQSKQVRQTEEIAKPFLLACESKNTKLILLKTCFMLHTSKSQNVHHTATATIRQATTLLFEQINKKASTDKTADESDVQTQSPMMSSSANLDLDQQDSRDLFTTAKNAFLLLKDKQCYELLSVINQKIDKDAFPLWDKVLALEVLRILFTNSTQTLLDLNPNLVSNLVSSTHRVVDRLISKDRSLSITNLLESTMDATPFVPTIEEVILLVVDNTSGLAQSLNKQLIEITWVSVLESIALILERIDDDDAVLAMLKIFEGYIKCACETNTVVARDAFLTTLCQFSPQETTANSEIELTRKNVLVMKTLFKIAVTLGGHLGSSWYLLLRSFQTLNTCLNHQSNKSFKLNENNSEDCSILNNHLANLFTSTNQMDLDGLLVLLKSLCSLSQDTIKSNHQHKLFAATKLVEVVQINTDRIDQLWELFSQHAFKIWIENTDQEIRKFGVQAIIETVLAIFRPDHNRFHQEDNNNNNINKSISPEMETKIWNIMASLFMSTFIDVREQLITSLHGLVQKCGQVLNHAWPSILPILKMCSTLDSETKKFIPHAFKCVQIIGNDFLSNLEPHQGLIPYIQVVGCFGSCDAPDINISLVAINIFMSLSDFINAHYTKLDPITMELWLHLFGQLETIMVDQRPEVRHSALRTFTFVLASNGDQLDSSHWQSTLTIVLNVLRNIHNTATMAEKQEVESAAAQDQTFVIKGSNRGKNVSKPMFVHHSRNTQAKQWSETRSLAIESVSRIVKEHAHRWYQMNLKDQELVFDSFIDFILQSNKTHSTEISKTAVVHVQQILLHSYSCEMNGTERIWKGWWNLYSEIIECAKAGTVFVENNLITLMLEGIQELYQENCQIFLTHVDVNWFVGLLVDLMLCSTSMDVIMHPSVIQKSCLAVMDKVKVQNPKIIFNACKNLLPNKNILEDLVAVKSHEMLLPVGLCNKVQDCLVSLVSVDPGMWLDVLQTLGDMCRTRFVVWNQIDADKVGHKKWLTRIKVPLVYPLWYASIQQVQNIMLSQLASNDNNDHHTWDVCMNTITGYLFHGDPEQEDFQGHALPSTTNDDDDESSTNSRLDPDVMVVQLIETVCLPYCASDPKTLSLWVQLLYRSSLTAPRVLAQESLQAMFRLVAKASQQASIDTGKPDVVIGICVMPVLLNRCKEILRSFVRENQRRGKCPQPRYRRAQAQQVMSELKKLDTHEVLYQGMSGYGNGMCGRRGLIVRMFSVLCEFVTCEELEMRESLLEMFRIVSTELQLEDESDADEMNKY</sequence>
<evidence type="ECO:0000259" key="4">
    <source>
        <dbReference type="Pfam" id="PF16213"/>
    </source>
</evidence>
<feature type="domain" description="Mon2/Sec7/BIG1-like dimerisation and cyclophilin-binding" evidence="4">
    <location>
        <begin position="2"/>
        <end position="76"/>
    </location>
</feature>
<evidence type="ECO:0000313" key="5">
    <source>
        <dbReference type="EMBL" id="KAL0487281.1"/>
    </source>
</evidence>
<evidence type="ECO:0000256" key="2">
    <source>
        <dbReference type="SAM" id="MobiDB-lite"/>
    </source>
</evidence>
<dbReference type="EMBL" id="JAOPGA020001328">
    <property type="protein sequence ID" value="KAL0487281.1"/>
    <property type="molecule type" value="Genomic_DNA"/>
</dbReference>
<dbReference type="Pfam" id="PF16206">
    <property type="entry name" value="Mon2_C"/>
    <property type="match status" value="1"/>
</dbReference>
<evidence type="ECO:0000313" key="6">
    <source>
        <dbReference type="Proteomes" id="UP001431209"/>
    </source>
</evidence>